<accession>A0A1H7Q4L0</accession>
<dbReference type="FunFam" id="3.40.50.300:FF:000218">
    <property type="entry name" value="Multidrug ABC transporter ATP-binding protein"/>
    <property type="match status" value="1"/>
</dbReference>
<keyword evidence="11" id="KW-1185">Reference proteome</keyword>
<dbReference type="Pfam" id="PF00005">
    <property type="entry name" value="ABC_tran"/>
    <property type="match status" value="1"/>
</dbReference>
<feature type="transmembrane region" description="Helical" evidence="7">
    <location>
        <begin position="84"/>
        <end position="104"/>
    </location>
</feature>
<evidence type="ECO:0000256" key="3">
    <source>
        <dbReference type="ARBA" id="ARBA00022741"/>
    </source>
</evidence>
<protein>
    <submittedName>
        <fullName evidence="10">ATP-binding cassette, subfamily B, multidrug efflux pump</fullName>
    </submittedName>
</protein>
<dbReference type="InterPro" id="IPR039421">
    <property type="entry name" value="Type_1_exporter"/>
</dbReference>
<dbReference type="PROSITE" id="PS50929">
    <property type="entry name" value="ABC_TM1F"/>
    <property type="match status" value="1"/>
</dbReference>
<dbReference type="PROSITE" id="PS50893">
    <property type="entry name" value="ABC_TRANSPORTER_2"/>
    <property type="match status" value="1"/>
</dbReference>
<evidence type="ECO:0000256" key="5">
    <source>
        <dbReference type="ARBA" id="ARBA00022989"/>
    </source>
</evidence>
<dbReference type="PROSITE" id="PS00211">
    <property type="entry name" value="ABC_TRANSPORTER_1"/>
    <property type="match status" value="1"/>
</dbReference>
<dbReference type="PANTHER" id="PTHR43394">
    <property type="entry name" value="ATP-DEPENDENT PERMEASE MDL1, MITOCHONDRIAL"/>
    <property type="match status" value="1"/>
</dbReference>
<dbReference type="GO" id="GO:0005524">
    <property type="term" value="F:ATP binding"/>
    <property type="evidence" value="ECO:0007669"/>
    <property type="project" value="UniProtKB-KW"/>
</dbReference>
<feature type="transmembrane region" description="Helical" evidence="7">
    <location>
        <begin position="268"/>
        <end position="288"/>
    </location>
</feature>
<keyword evidence="6 7" id="KW-0472">Membrane</keyword>
<dbReference type="SMART" id="SM00382">
    <property type="entry name" value="AAA"/>
    <property type="match status" value="1"/>
</dbReference>
<dbReference type="InterPro" id="IPR003593">
    <property type="entry name" value="AAA+_ATPase"/>
</dbReference>
<keyword evidence="5 7" id="KW-1133">Transmembrane helix</keyword>
<keyword evidence="2 7" id="KW-0812">Transmembrane</keyword>
<sequence length="637" mass="70478">MFRALFRTFETLVNPYPEEDLGTPPKGLFAFILHFSRPVLWLLVVMSLLTALVSAVEVLFFSYMGELVDWLSDAQREGFFAEHGWRLAGMAALVVIGLPLLTLLQALVTHQGIFGNYPMIGRWLAHRHMLGQSLAFYQDEFAGRVSQKVMQTALAIRETVMKLMDLMVYVLVYFTGAMLLMGQAEPWLMLPLVLWLAGYVAIMWVFVPRLRAVSMAQADARALMTGRIVDSYSNIQTIKLFADTRREQEYARDAMEGFMATVYRQMRLATGLTVSLTLLNTLLLAGVAAMAIGAWYLEAISLGIIAVAIALVMRIRFMSNWILWEVASLFENIGTVQDGINTIAREPAVKDAPDARALLVPRGEIRFEAVRFGYARPDGEGVRVFDGLDLTIAPGEKVGLIGRSGAGKSTLANLLLRFYDLKGGRLLIDNQDIAEVTQESLRRHIGMVTQDTSLLHRSVRDNIRYGSPEAGEEQIREAVRRAHADTFIDDLVDLQGRRGLDAHVGERGVKLSGGQRQRIAIARVLLKNAPILVLDEATSALDSEVEAAIQEQLYTLMEGKTVIAIAHRLSTIAMLDRLVVIDEGQIVESGTHGELLARGGLYAALWRRQSGGFIGDDINDEAEPVLVKPASGRGGHD</sequence>
<dbReference type="RefSeq" id="WP_089713012.1">
    <property type="nucleotide sequence ID" value="NZ_FOBC01000010.1"/>
</dbReference>
<proteinExistence type="predicted"/>
<evidence type="ECO:0000256" key="1">
    <source>
        <dbReference type="ARBA" id="ARBA00004651"/>
    </source>
</evidence>
<dbReference type="Gene3D" id="1.20.1560.10">
    <property type="entry name" value="ABC transporter type 1, transmembrane domain"/>
    <property type="match status" value="1"/>
</dbReference>
<feature type="domain" description="ABC transmembrane type-1" evidence="9">
    <location>
        <begin position="44"/>
        <end position="331"/>
    </location>
</feature>
<feature type="transmembrane region" description="Helical" evidence="7">
    <location>
        <begin position="294"/>
        <end position="313"/>
    </location>
</feature>
<dbReference type="SUPFAM" id="SSF52540">
    <property type="entry name" value="P-loop containing nucleoside triphosphate hydrolases"/>
    <property type="match status" value="1"/>
</dbReference>
<comment type="subcellular location">
    <subcellularLocation>
        <location evidence="1">Cell membrane</location>
        <topology evidence="1">Multi-pass membrane protein</topology>
    </subcellularLocation>
</comment>
<dbReference type="Pfam" id="PF00664">
    <property type="entry name" value="ABC_membrane"/>
    <property type="match status" value="1"/>
</dbReference>
<dbReference type="Gene3D" id="3.40.50.300">
    <property type="entry name" value="P-loop containing nucleotide triphosphate hydrolases"/>
    <property type="match status" value="1"/>
</dbReference>
<evidence type="ECO:0000256" key="2">
    <source>
        <dbReference type="ARBA" id="ARBA00022692"/>
    </source>
</evidence>
<dbReference type="InterPro" id="IPR011527">
    <property type="entry name" value="ABC1_TM_dom"/>
</dbReference>
<feature type="domain" description="ABC transporter" evidence="8">
    <location>
        <begin position="365"/>
        <end position="608"/>
    </location>
</feature>
<dbReference type="InterPro" id="IPR036640">
    <property type="entry name" value="ABC1_TM_sf"/>
</dbReference>
<keyword evidence="4 10" id="KW-0067">ATP-binding</keyword>
<evidence type="ECO:0000259" key="8">
    <source>
        <dbReference type="PROSITE" id="PS50893"/>
    </source>
</evidence>
<keyword evidence="3" id="KW-0547">Nucleotide-binding</keyword>
<feature type="transmembrane region" description="Helical" evidence="7">
    <location>
        <begin position="163"/>
        <end position="181"/>
    </location>
</feature>
<dbReference type="GO" id="GO:0016887">
    <property type="term" value="F:ATP hydrolysis activity"/>
    <property type="evidence" value="ECO:0007669"/>
    <property type="project" value="InterPro"/>
</dbReference>
<dbReference type="EMBL" id="FOBC01000010">
    <property type="protein sequence ID" value="SEL42943.1"/>
    <property type="molecule type" value="Genomic_DNA"/>
</dbReference>
<name>A0A1H7Q4L0_9GAMM</name>
<dbReference type="InterPro" id="IPR027417">
    <property type="entry name" value="P-loop_NTPase"/>
</dbReference>
<dbReference type="Proteomes" id="UP000198807">
    <property type="component" value="Unassembled WGS sequence"/>
</dbReference>
<evidence type="ECO:0000259" key="9">
    <source>
        <dbReference type="PROSITE" id="PS50929"/>
    </source>
</evidence>
<dbReference type="InterPro" id="IPR017871">
    <property type="entry name" value="ABC_transporter-like_CS"/>
</dbReference>
<dbReference type="InterPro" id="IPR003439">
    <property type="entry name" value="ABC_transporter-like_ATP-bd"/>
</dbReference>
<dbReference type="STRING" id="650850.SAMN04488129_11014"/>
<feature type="transmembrane region" description="Helical" evidence="7">
    <location>
        <begin position="39"/>
        <end position="64"/>
    </location>
</feature>
<gene>
    <name evidence="10" type="ORF">SAMN04488129_11014</name>
</gene>
<dbReference type="GO" id="GO:0005886">
    <property type="term" value="C:plasma membrane"/>
    <property type="evidence" value="ECO:0007669"/>
    <property type="project" value="UniProtKB-SubCell"/>
</dbReference>
<dbReference type="SUPFAM" id="SSF90123">
    <property type="entry name" value="ABC transporter transmembrane region"/>
    <property type="match status" value="1"/>
</dbReference>
<dbReference type="FunFam" id="1.20.1560.10:FF:000070">
    <property type="entry name" value="Multidrug ABC transporter ATP-binding protein"/>
    <property type="match status" value="1"/>
</dbReference>
<dbReference type="AlphaFoldDB" id="A0A1H7Q4L0"/>
<evidence type="ECO:0000313" key="11">
    <source>
        <dbReference type="Proteomes" id="UP000198807"/>
    </source>
</evidence>
<evidence type="ECO:0000313" key="10">
    <source>
        <dbReference type="EMBL" id="SEL42943.1"/>
    </source>
</evidence>
<evidence type="ECO:0000256" key="4">
    <source>
        <dbReference type="ARBA" id="ARBA00022840"/>
    </source>
</evidence>
<evidence type="ECO:0000256" key="7">
    <source>
        <dbReference type="SAM" id="Phobius"/>
    </source>
</evidence>
<dbReference type="OrthoDB" id="9806127at2"/>
<organism evidence="10 11">
    <name type="scientific">Halomonas daqiaonensis</name>
    <dbReference type="NCBI Taxonomy" id="650850"/>
    <lineage>
        <taxon>Bacteria</taxon>
        <taxon>Pseudomonadati</taxon>
        <taxon>Pseudomonadota</taxon>
        <taxon>Gammaproteobacteria</taxon>
        <taxon>Oceanospirillales</taxon>
        <taxon>Halomonadaceae</taxon>
        <taxon>Halomonas</taxon>
    </lineage>
</organism>
<reference evidence="11" key="1">
    <citation type="submission" date="2016-10" db="EMBL/GenBank/DDBJ databases">
        <authorList>
            <person name="Varghese N."/>
            <person name="Submissions S."/>
        </authorList>
    </citation>
    <scope>NUCLEOTIDE SEQUENCE [LARGE SCALE GENOMIC DNA]</scope>
    <source>
        <strain evidence="11">CGMCC 1.9150</strain>
    </source>
</reference>
<dbReference type="GO" id="GO:0015421">
    <property type="term" value="F:ABC-type oligopeptide transporter activity"/>
    <property type="evidence" value="ECO:0007669"/>
    <property type="project" value="TreeGrafter"/>
</dbReference>
<evidence type="ECO:0000256" key="6">
    <source>
        <dbReference type="ARBA" id="ARBA00023136"/>
    </source>
</evidence>
<feature type="transmembrane region" description="Helical" evidence="7">
    <location>
        <begin position="187"/>
        <end position="207"/>
    </location>
</feature>
<dbReference type="PANTHER" id="PTHR43394:SF1">
    <property type="entry name" value="ATP-BINDING CASSETTE SUB-FAMILY B MEMBER 10, MITOCHONDRIAL"/>
    <property type="match status" value="1"/>
</dbReference>